<dbReference type="SUPFAM" id="SSF52540">
    <property type="entry name" value="P-loop containing nucleoside triphosphate hydrolases"/>
    <property type="match status" value="1"/>
</dbReference>
<evidence type="ECO:0000256" key="2">
    <source>
        <dbReference type="SAM" id="MobiDB-lite"/>
    </source>
</evidence>
<dbReference type="GO" id="GO:0006302">
    <property type="term" value="P:double-strand break repair"/>
    <property type="evidence" value="ECO:0007669"/>
    <property type="project" value="InterPro"/>
</dbReference>
<dbReference type="Proteomes" id="UP000427071">
    <property type="component" value="Chromosome"/>
</dbReference>
<dbReference type="Pfam" id="PF13476">
    <property type="entry name" value="AAA_23"/>
    <property type="match status" value="1"/>
</dbReference>
<dbReference type="Gene3D" id="3.40.50.300">
    <property type="entry name" value="P-loop containing nucleotide triphosphate hydrolases"/>
    <property type="match status" value="2"/>
</dbReference>
<proteinExistence type="predicted"/>
<evidence type="ECO:0000313" key="5">
    <source>
        <dbReference type="Proteomes" id="UP000427071"/>
    </source>
</evidence>
<feature type="domain" description="Rad50/SbcC-type AAA" evidence="3">
    <location>
        <begin position="6"/>
        <end position="307"/>
    </location>
</feature>
<evidence type="ECO:0000256" key="1">
    <source>
        <dbReference type="SAM" id="Coils"/>
    </source>
</evidence>
<feature type="region of interest" description="Disordered" evidence="2">
    <location>
        <begin position="611"/>
        <end position="634"/>
    </location>
</feature>
<dbReference type="KEGG" id="ckw:CKALI_04400"/>
<feature type="coiled-coil region" evidence="1">
    <location>
        <begin position="654"/>
        <end position="719"/>
    </location>
</feature>
<dbReference type="RefSeq" id="WP_156192131.1">
    <property type="nucleotide sequence ID" value="NZ_CP046452.1"/>
</dbReference>
<feature type="coiled-coil region" evidence="1">
    <location>
        <begin position="282"/>
        <end position="351"/>
    </location>
</feature>
<dbReference type="PANTHER" id="PTHR41259:SF1">
    <property type="entry name" value="DOUBLE-STRAND BREAK REPAIR RAD50 ATPASE, PUTATIVE-RELATED"/>
    <property type="match status" value="1"/>
</dbReference>
<evidence type="ECO:0000313" key="4">
    <source>
        <dbReference type="EMBL" id="QGU01759.1"/>
    </source>
</evidence>
<dbReference type="GO" id="GO:0016887">
    <property type="term" value="F:ATP hydrolysis activity"/>
    <property type="evidence" value="ECO:0007669"/>
    <property type="project" value="InterPro"/>
</dbReference>
<feature type="coiled-coil region" evidence="1">
    <location>
        <begin position="497"/>
        <end position="547"/>
    </location>
</feature>
<sequence length="878" mass="95899">MQIHELSFSNVRGVTNFHLADLPERGVVVISGENEAGKSTMMEALWTVLFQKYSTNHKDVRAMQPAGRDVPMRICLTATVGPVRFRLVKQYLKSKKAELTVLAPHRATYTGGDAETQLDRILGEHLDRDLLETLFVRQGNVNAAFAAAGIPSLAHALDGSDASDTPKGPEDTGLIDAAAKEYDRYYTPSGKPKGELKQALSTFDSSETALVAVQSRKSELETDVLAFSRDEALLSEHTAKIPAARVEVADRKAALAAAIELAAKVSAAKNDLEHARTLAVAAEKALEQRNEQRSAVASAKAQLADLIQSRDPLAAEVEEHKASLAKAKEQLADAEERERSTRGLLNDARRDIDIHQRHARIVELRELLDSIEAKDNAISALRHDLPARVISAATVKQADDLSSAVAVAQAKVEALSAKLRLSAPDSTAVKINGETVAVGTDAQVRVLHSATTIVIGEVTAEFLPDGSNEEAVGELEACQSKLTQLLGDWEVREVEELRRLSADHARQEAEIAKLETERAALVGKKDLRELRRELEDLERALEGLIVPESDVAQLRSRESELKEGLSAREDSVRSCRVEVKSLEAADKQVELSMADTRIEIATTQLANLETELTRGEEEASTTELEEDVSSRRETVQKLEKSTTQLLESAAGIDVEEARDLLEGAESLLEGLKKSVADTELRMAERKGNIGRAEGVAEELLQAEAQHEAAEQQLIRVQRRADAAALLLITLRQHLDAARRRYSAPFVAKLSALSRSLFGADLDFILDDQLSISQRVIADTPIDLKALSGGAQEQLALLARCAVAELVDEGHGVPLFIDDALGNTDKQRLVMMNRVLTNLGKQRQVFVLTSMPERFERVVGKTALTMDELKRLRGIDPAD</sequence>
<feature type="compositionally biased region" description="Acidic residues" evidence="2">
    <location>
        <begin position="618"/>
        <end position="627"/>
    </location>
</feature>
<dbReference type="AlphaFoldDB" id="A0A6B8VFF7"/>
<dbReference type="EMBL" id="CP046452">
    <property type="protein sequence ID" value="QGU01759.1"/>
    <property type="molecule type" value="Genomic_DNA"/>
</dbReference>
<organism evidence="4 5">
    <name type="scientific">Corynebacterium kalinowskii</name>
    <dbReference type="NCBI Taxonomy" id="2675216"/>
    <lineage>
        <taxon>Bacteria</taxon>
        <taxon>Bacillati</taxon>
        <taxon>Actinomycetota</taxon>
        <taxon>Actinomycetes</taxon>
        <taxon>Mycobacteriales</taxon>
        <taxon>Corynebacteriaceae</taxon>
        <taxon>Corynebacterium</taxon>
    </lineage>
</organism>
<accession>A0A6B8VFF7</accession>
<dbReference type="InterPro" id="IPR027417">
    <property type="entry name" value="P-loop_NTPase"/>
</dbReference>
<protein>
    <submittedName>
        <fullName evidence="4">Chromosome segregation protein</fullName>
    </submittedName>
</protein>
<dbReference type="InterPro" id="IPR038729">
    <property type="entry name" value="Rad50/SbcC_AAA"/>
</dbReference>
<dbReference type="PANTHER" id="PTHR41259">
    <property type="entry name" value="DOUBLE-STRAND BREAK REPAIR RAD50 ATPASE, PUTATIVE-RELATED"/>
    <property type="match status" value="1"/>
</dbReference>
<reference evidence="5" key="1">
    <citation type="submission" date="2019-11" db="EMBL/GenBank/DDBJ databases">
        <title>Complete genome sequence of Corynebacterium kalinowskii 1959, a novel Corynebacterium species isolated from soil of a small paddock in Vilsendorf, Germany.</title>
        <authorList>
            <person name="Schaffert L."/>
            <person name="Ruwe M."/>
            <person name="Milse J."/>
            <person name="Hanuschka K."/>
            <person name="Ortseifen V."/>
            <person name="Droste J."/>
            <person name="Brandt D."/>
            <person name="Schlueter L."/>
            <person name="Kutter Y."/>
            <person name="Vinke S."/>
            <person name="Viehoefer P."/>
            <person name="Jacob L."/>
            <person name="Luebke N.-C."/>
            <person name="Schulte-Berndt E."/>
            <person name="Hain C."/>
            <person name="Linder M."/>
            <person name="Schmidt P."/>
            <person name="Wollenschlaeger L."/>
            <person name="Luttermann T."/>
            <person name="Thieme E."/>
            <person name="Hassa J."/>
            <person name="Haak M."/>
            <person name="Wittchen M."/>
            <person name="Mentz A."/>
            <person name="Persicke M."/>
            <person name="Busche T."/>
            <person name="Ruckert C."/>
        </authorList>
    </citation>
    <scope>NUCLEOTIDE SEQUENCE [LARGE SCALE GENOMIC DNA]</scope>
    <source>
        <strain evidence="5">1959</strain>
    </source>
</reference>
<gene>
    <name evidence="4" type="ORF">CKALI_04400</name>
</gene>
<name>A0A6B8VFF7_9CORY</name>
<evidence type="ECO:0000259" key="3">
    <source>
        <dbReference type="Pfam" id="PF13476"/>
    </source>
</evidence>
<keyword evidence="1" id="KW-0175">Coiled coil</keyword>
<keyword evidence="5" id="KW-1185">Reference proteome</keyword>